<keyword evidence="1" id="KW-1133">Transmembrane helix</keyword>
<feature type="transmembrane region" description="Helical" evidence="1">
    <location>
        <begin position="355"/>
        <end position="381"/>
    </location>
</feature>
<evidence type="ECO:0000256" key="1">
    <source>
        <dbReference type="SAM" id="Phobius"/>
    </source>
</evidence>
<dbReference type="InterPro" id="IPR023298">
    <property type="entry name" value="ATPase_P-typ_TM_dom_sf"/>
</dbReference>
<keyword evidence="1" id="KW-0812">Transmembrane</keyword>
<evidence type="ECO:0000313" key="2">
    <source>
        <dbReference type="EMBL" id="KAK6748963.1"/>
    </source>
</evidence>
<sequence length="450" mass="51660">MSDVSNSFSAWETLPEDEPPLCIAVRCPVSPPRHYEAPSYAVHGSRCGRDHEDFRMLTYLNRKSKWIGLRMEDELLSFSGEVPEEFNVTDLELSDAVFSQGSVLNVTVVDDLVTTFATLIPYSPNYYRIAALSAKCALSLLVLVLSATIKRDFLKVFTLFLLLPMVLECGFDVYSEIKTSVTYYGSRELLLKYHRGNYYDVPTSSLQHESLRIYQEILSRYTTYNIYSATIFLALVCYILSDILFWSTLFSSVVAFYYAHKAIVRPEEINYIPYVWSFLKVQLFPILFTLIDTLLALFEVPIYVQLGATAIIRLAACLAFITLSIQIFASFIVFCRRRDDYTKSSPYDQVRDGKWRLFSLILFQLVLHVITSMPYLIWAVISFGQDILIAFDFPPESVRELPLHLAADAFVAHLSAFLIRPILLLLAVLALIAPYRKRFLRFFCPCCRRD</sequence>
<feature type="transmembrane region" description="Helical" evidence="1">
    <location>
        <begin position="271"/>
        <end position="291"/>
    </location>
</feature>
<keyword evidence="3" id="KW-1185">Reference proteome</keyword>
<accession>A0ABR1DEQ8</accession>
<reference evidence="2 3" key="1">
    <citation type="submission" date="2023-08" db="EMBL/GenBank/DDBJ databases">
        <title>A Necator americanus chromosomal reference genome.</title>
        <authorList>
            <person name="Ilik V."/>
            <person name="Petrzelkova K.J."/>
            <person name="Pardy F."/>
            <person name="Fuh T."/>
            <person name="Niatou-Singa F.S."/>
            <person name="Gouil Q."/>
            <person name="Baker L."/>
            <person name="Ritchie M.E."/>
            <person name="Jex A.R."/>
            <person name="Gazzola D."/>
            <person name="Li H."/>
            <person name="Toshio Fujiwara R."/>
            <person name="Zhan B."/>
            <person name="Aroian R.V."/>
            <person name="Pafco B."/>
            <person name="Schwarz E.M."/>
        </authorList>
    </citation>
    <scope>NUCLEOTIDE SEQUENCE [LARGE SCALE GENOMIC DNA]</scope>
    <source>
        <strain evidence="2 3">Aroian</strain>
        <tissue evidence="2">Whole animal</tissue>
    </source>
</reference>
<keyword evidence="1" id="KW-0472">Membrane</keyword>
<feature type="transmembrane region" description="Helical" evidence="1">
    <location>
        <begin position="126"/>
        <end position="149"/>
    </location>
</feature>
<feature type="transmembrane region" description="Helical" evidence="1">
    <location>
        <begin position="156"/>
        <end position="174"/>
    </location>
</feature>
<feature type="transmembrane region" description="Helical" evidence="1">
    <location>
        <begin position="226"/>
        <end position="259"/>
    </location>
</feature>
<proteinExistence type="predicted"/>
<feature type="transmembrane region" description="Helical" evidence="1">
    <location>
        <begin position="311"/>
        <end position="334"/>
    </location>
</feature>
<name>A0ABR1DEQ8_NECAM</name>
<dbReference type="SUPFAM" id="SSF81665">
    <property type="entry name" value="Calcium ATPase, transmembrane domain M"/>
    <property type="match status" value="1"/>
</dbReference>
<organism evidence="2 3">
    <name type="scientific">Necator americanus</name>
    <name type="common">Human hookworm</name>
    <dbReference type="NCBI Taxonomy" id="51031"/>
    <lineage>
        <taxon>Eukaryota</taxon>
        <taxon>Metazoa</taxon>
        <taxon>Ecdysozoa</taxon>
        <taxon>Nematoda</taxon>
        <taxon>Chromadorea</taxon>
        <taxon>Rhabditida</taxon>
        <taxon>Rhabditina</taxon>
        <taxon>Rhabditomorpha</taxon>
        <taxon>Strongyloidea</taxon>
        <taxon>Ancylostomatidae</taxon>
        <taxon>Bunostominae</taxon>
        <taxon>Necator</taxon>
    </lineage>
</organism>
<feature type="transmembrane region" description="Helical" evidence="1">
    <location>
        <begin position="410"/>
        <end position="433"/>
    </location>
</feature>
<gene>
    <name evidence="2" type="primary">Necator_chrIV.g14820</name>
    <name evidence="2" type="ORF">RB195_001525</name>
</gene>
<dbReference type="EMBL" id="JAVFWL010000004">
    <property type="protein sequence ID" value="KAK6748963.1"/>
    <property type="molecule type" value="Genomic_DNA"/>
</dbReference>
<dbReference type="Proteomes" id="UP001303046">
    <property type="component" value="Unassembled WGS sequence"/>
</dbReference>
<comment type="caution">
    <text evidence="2">The sequence shown here is derived from an EMBL/GenBank/DDBJ whole genome shotgun (WGS) entry which is preliminary data.</text>
</comment>
<evidence type="ECO:0000313" key="3">
    <source>
        <dbReference type="Proteomes" id="UP001303046"/>
    </source>
</evidence>
<protein>
    <submittedName>
        <fullName evidence="2">Uncharacterized protein</fullName>
    </submittedName>
</protein>